<organism evidence="3 4">
    <name type="scientific">Fusarium tricinctum</name>
    <dbReference type="NCBI Taxonomy" id="61284"/>
    <lineage>
        <taxon>Eukaryota</taxon>
        <taxon>Fungi</taxon>
        <taxon>Dikarya</taxon>
        <taxon>Ascomycota</taxon>
        <taxon>Pezizomycotina</taxon>
        <taxon>Sordariomycetes</taxon>
        <taxon>Hypocreomycetidae</taxon>
        <taxon>Hypocreales</taxon>
        <taxon>Nectriaceae</taxon>
        <taxon>Fusarium</taxon>
        <taxon>Fusarium tricinctum species complex</taxon>
    </lineage>
</organism>
<sequence length="326" mass="35892">MASQTATTYHAFSSASAQGNPAGVIILPKPGQASTYEQGGEFPYEAFPPASKLQDIATGLGFPMTAFALPLNLSNESSEAPQYAVRWFNLTQEAPLCGHATLALSHHLFNTLPSPPKNLRYLTRLHGIVSASLYPSPFEDTNLVGIEFPELQLSPVAKDTRRWEDLKNLFNQACNPRWEGSGEPLGVFEQSGYLLIEYSPDLDLKALQMDSSKLVSLGVSMYLFQVSKDSSEHVHSRVYNTYGDRVPEDIATGSAHRAIVPHILSNSETTARLKQYHPDFSGYTLRSLQQSKEGGQLTVEWLRESKAVRIMGKVTRVSESSVDLSV</sequence>
<evidence type="ECO:0000256" key="2">
    <source>
        <dbReference type="ARBA" id="ARBA00023235"/>
    </source>
</evidence>
<proteinExistence type="inferred from homology"/>
<keyword evidence="2" id="KW-0413">Isomerase</keyword>
<dbReference type="Gene3D" id="3.10.310.10">
    <property type="entry name" value="Diaminopimelate Epimerase, Chain A, domain 1"/>
    <property type="match status" value="2"/>
</dbReference>
<dbReference type="EMBL" id="JAGPXF010000004">
    <property type="protein sequence ID" value="KAH7245136.1"/>
    <property type="molecule type" value="Genomic_DNA"/>
</dbReference>
<protein>
    <recommendedName>
        <fullName evidence="5">Phenazine biosynthesis protein</fullName>
    </recommendedName>
</protein>
<dbReference type="PANTHER" id="PTHR13774:SF17">
    <property type="entry name" value="PHENAZINE BIOSYNTHESIS-LIKE DOMAIN-CONTAINING PROTEIN"/>
    <property type="match status" value="1"/>
</dbReference>
<evidence type="ECO:0000313" key="3">
    <source>
        <dbReference type="EMBL" id="KAH7245136.1"/>
    </source>
</evidence>
<dbReference type="PANTHER" id="PTHR13774">
    <property type="entry name" value="PHENAZINE BIOSYNTHESIS PROTEIN"/>
    <property type="match status" value="1"/>
</dbReference>
<dbReference type="OrthoDB" id="75169at2759"/>
<dbReference type="PIRSF" id="PIRSF016184">
    <property type="entry name" value="PhzC_PhzF"/>
    <property type="match status" value="1"/>
</dbReference>
<dbReference type="AlphaFoldDB" id="A0A8K0WBK6"/>
<accession>A0A8K0WBK6</accession>
<dbReference type="InterPro" id="IPR003719">
    <property type="entry name" value="Phenazine_PhzF-like"/>
</dbReference>
<dbReference type="GO" id="GO:0005737">
    <property type="term" value="C:cytoplasm"/>
    <property type="evidence" value="ECO:0007669"/>
    <property type="project" value="TreeGrafter"/>
</dbReference>
<reference evidence="3" key="1">
    <citation type="journal article" date="2021" name="Nat. Commun.">
        <title>Genetic determinants of endophytism in the Arabidopsis root mycobiome.</title>
        <authorList>
            <person name="Mesny F."/>
            <person name="Miyauchi S."/>
            <person name="Thiergart T."/>
            <person name="Pickel B."/>
            <person name="Atanasova L."/>
            <person name="Karlsson M."/>
            <person name="Huettel B."/>
            <person name="Barry K.W."/>
            <person name="Haridas S."/>
            <person name="Chen C."/>
            <person name="Bauer D."/>
            <person name="Andreopoulos W."/>
            <person name="Pangilinan J."/>
            <person name="LaButti K."/>
            <person name="Riley R."/>
            <person name="Lipzen A."/>
            <person name="Clum A."/>
            <person name="Drula E."/>
            <person name="Henrissat B."/>
            <person name="Kohler A."/>
            <person name="Grigoriev I.V."/>
            <person name="Martin F.M."/>
            <person name="Hacquard S."/>
        </authorList>
    </citation>
    <scope>NUCLEOTIDE SEQUENCE</scope>
    <source>
        <strain evidence="3">MPI-SDFR-AT-0068</strain>
    </source>
</reference>
<dbReference type="Proteomes" id="UP000813427">
    <property type="component" value="Unassembled WGS sequence"/>
</dbReference>
<gene>
    <name evidence="3" type="ORF">BKA59DRAFT_475401</name>
</gene>
<evidence type="ECO:0000256" key="1">
    <source>
        <dbReference type="ARBA" id="ARBA00008270"/>
    </source>
</evidence>
<evidence type="ECO:0000313" key="4">
    <source>
        <dbReference type="Proteomes" id="UP000813427"/>
    </source>
</evidence>
<evidence type="ECO:0008006" key="5">
    <source>
        <dbReference type="Google" id="ProtNLM"/>
    </source>
</evidence>
<dbReference type="SUPFAM" id="SSF54506">
    <property type="entry name" value="Diaminopimelate epimerase-like"/>
    <property type="match status" value="1"/>
</dbReference>
<dbReference type="GO" id="GO:0016853">
    <property type="term" value="F:isomerase activity"/>
    <property type="evidence" value="ECO:0007669"/>
    <property type="project" value="UniProtKB-KW"/>
</dbReference>
<name>A0A8K0WBK6_9HYPO</name>
<keyword evidence="4" id="KW-1185">Reference proteome</keyword>
<comment type="similarity">
    <text evidence="1">Belongs to the PhzF family.</text>
</comment>
<dbReference type="Pfam" id="PF02567">
    <property type="entry name" value="PhzC-PhzF"/>
    <property type="match status" value="1"/>
</dbReference>
<comment type="caution">
    <text evidence="3">The sequence shown here is derived from an EMBL/GenBank/DDBJ whole genome shotgun (WGS) entry which is preliminary data.</text>
</comment>